<gene>
    <name evidence="3" type="ORF">UU48_C0011G0034</name>
</gene>
<dbReference type="Pfam" id="PF13439">
    <property type="entry name" value="Glyco_transf_4"/>
    <property type="match status" value="1"/>
</dbReference>
<evidence type="ECO:0000259" key="2">
    <source>
        <dbReference type="Pfam" id="PF13439"/>
    </source>
</evidence>
<dbReference type="GO" id="GO:0016757">
    <property type="term" value="F:glycosyltransferase activity"/>
    <property type="evidence" value="ECO:0007669"/>
    <property type="project" value="InterPro"/>
</dbReference>
<dbReference type="Gene3D" id="3.40.50.2000">
    <property type="entry name" value="Glycogen Phosphorylase B"/>
    <property type="match status" value="2"/>
</dbReference>
<feature type="domain" description="Glycosyl transferase family 1" evidence="1">
    <location>
        <begin position="208"/>
        <end position="365"/>
    </location>
</feature>
<comment type="caution">
    <text evidence="3">The sequence shown here is derived from an EMBL/GenBank/DDBJ whole genome shotgun (WGS) entry which is preliminary data.</text>
</comment>
<evidence type="ECO:0000313" key="3">
    <source>
        <dbReference type="EMBL" id="KKR97642.1"/>
    </source>
</evidence>
<organism evidence="3 4">
    <name type="scientific">Candidatus Uhrbacteria bacterium GW2011_GWF2_41_16</name>
    <dbReference type="NCBI Taxonomy" id="1618997"/>
    <lineage>
        <taxon>Bacteria</taxon>
        <taxon>Candidatus Uhriibacteriota</taxon>
    </lineage>
</organism>
<dbReference type="InterPro" id="IPR050194">
    <property type="entry name" value="Glycosyltransferase_grp1"/>
</dbReference>
<dbReference type="Proteomes" id="UP000034746">
    <property type="component" value="Unassembled WGS sequence"/>
</dbReference>
<feature type="domain" description="Glycosyltransferase subfamily 4-like N-terminal" evidence="2">
    <location>
        <begin position="33"/>
        <end position="191"/>
    </location>
</feature>
<dbReference type="PATRIC" id="fig|1618997.3.peg.906"/>
<accession>A0A0G0YBH4</accession>
<protein>
    <submittedName>
        <fullName evidence="3">Glycosyltransferase</fullName>
    </submittedName>
</protein>
<keyword evidence="3" id="KW-0808">Transferase</keyword>
<proteinExistence type="predicted"/>
<evidence type="ECO:0000259" key="1">
    <source>
        <dbReference type="Pfam" id="PF00534"/>
    </source>
</evidence>
<dbReference type="SUPFAM" id="SSF53756">
    <property type="entry name" value="UDP-Glycosyltransferase/glycogen phosphorylase"/>
    <property type="match status" value="1"/>
</dbReference>
<dbReference type="InterPro" id="IPR001296">
    <property type="entry name" value="Glyco_trans_1"/>
</dbReference>
<dbReference type="InterPro" id="IPR028098">
    <property type="entry name" value="Glyco_trans_4-like_N"/>
</dbReference>
<dbReference type="AlphaFoldDB" id="A0A0G0YBH4"/>
<evidence type="ECO:0000313" key="4">
    <source>
        <dbReference type="Proteomes" id="UP000034746"/>
    </source>
</evidence>
<sequence>MYKTIDKNLFFGIISRSMRIAMIGQKGYPARSGGVEKHVEELSKRLGKQGHDVFVFCRSWYVTDSTTDKGIHRIFTPSLHTKHLDTITHVFFSILKAARLNVDIFHLHGVGPALLSWLPKIIRPSAKVVVTFHSIDRYQAKWNGFAKKILHFGETAACRFPDQTITISKTLTEYCQTVYQTETRYIPNGVTTPPSSVSTESLKTFDLEPNRYFLMVARLVPHKGQHTLITAWKQAKIKQPTLFQGFKLVIVGGSSFTDVYKKELIQLAGDDTSIILTGEQTGETLSALYAHAYAGVHPSMAEGLPISVLEAMSHGKCVLASDIPEHLEITEQYGLNFRAGCAESLTEHLIMMIESPELVTHVGHEAALFVQRNYHWDEIALHNEMVYKQLLFPVPLPQQSAYIRTQKIVR</sequence>
<dbReference type="PANTHER" id="PTHR45947">
    <property type="entry name" value="SULFOQUINOVOSYL TRANSFERASE SQD2"/>
    <property type="match status" value="1"/>
</dbReference>
<reference evidence="3 4" key="1">
    <citation type="journal article" date="2015" name="Nature">
        <title>rRNA introns, odd ribosomes, and small enigmatic genomes across a large radiation of phyla.</title>
        <authorList>
            <person name="Brown C.T."/>
            <person name="Hug L.A."/>
            <person name="Thomas B.C."/>
            <person name="Sharon I."/>
            <person name="Castelle C.J."/>
            <person name="Singh A."/>
            <person name="Wilkins M.J."/>
            <person name="Williams K.H."/>
            <person name="Banfield J.F."/>
        </authorList>
    </citation>
    <scope>NUCLEOTIDE SEQUENCE [LARGE SCALE GENOMIC DNA]</scope>
</reference>
<name>A0A0G0YBH4_9BACT</name>
<dbReference type="CDD" id="cd03801">
    <property type="entry name" value="GT4_PimA-like"/>
    <property type="match status" value="1"/>
</dbReference>
<dbReference type="PANTHER" id="PTHR45947:SF3">
    <property type="entry name" value="SULFOQUINOVOSYL TRANSFERASE SQD2"/>
    <property type="match status" value="1"/>
</dbReference>
<dbReference type="Pfam" id="PF00534">
    <property type="entry name" value="Glycos_transf_1"/>
    <property type="match status" value="1"/>
</dbReference>
<dbReference type="EMBL" id="LCAU01000011">
    <property type="protein sequence ID" value="KKR97642.1"/>
    <property type="molecule type" value="Genomic_DNA"/>
</dbReference>